<comment type="caution">
    <text evidence="1">The sequence shown here is derived from an EMBL/GenBank/DDBJ whole genome shotgun (WGS) entry which is preliminary data.</text>
</comment>
<dbReference type="OrthoDB" id="5410365at2759"/>
<dbReference type="AlphaFoldDB" id="A0A5N5D4H0"/>
<dbReference type="Proteomes" id="UP000325902">
    <property type="component" value="Unassembled WGS sequence"/>
</dbReference>
<protein>
    <submittedName>
        <fullName evidence="1">Uncharacterized protein</fullName>
    </submittedName>
</protein>
<keyword evidence="2" id="KW-1185">Reference proteome</keyword>
<evidence type="ECO:0000313" key="1">
    <source>
        <dbReference type="EMBL" id="KAB2572501.1"/>
    </source>
</evidence>
<dbReference type="EMBL" id="VCHE01000077">
    <property type="protein sequence ID" value="KAB2572501.1"/>
    <property type="molecule type" value="Genomic_DNA"/>
</dbReference>
<sequence>MPKQTTLLLDHILPGDSVKLGRLVLNIQYPEEDFYELEHPSPLGKVTTQSLETFSYSKEHTNAIGFEAFLTNLISAASGIEDSTAVSVSSASCTTRQLQDSGGFFTKLCEVDTARLWLERAFRRRDDVYLVTGIKTLIDPSVSLSKSKTRDGSVSVQLPVTFAATTAAGVPIPVSGILDPGVGGNISSKSGEKVSFVAPGEQIFAIQYRKVYFNWFSRKKVENTRLKAGNQWETYLGTRGGDKDTEDVVEAQLSEYLQEDDFDGEEYEYFVIGDEEYFYPGMW</sequence>
<gene>
    <name evidence="1" type="ORF">DBV05_g8842</name>
</gene>
<name>A0A5N5D4H0_9PEZI</name>
<organism evidence="1 2">
    <name type="scientific">Lasiodiplodia theobromae</name>
    <dbReference type="NCBI Taxonomy" id="45133"/>
    <lineage>
        <taxon>Eukaryota</taxon>
        <taxon>Fungi</taxon>
        <taxon>Dikarya</taxon>
        <taxon>Ascomycota</taxon>
        <taxon>Pezizomycotina</taxon>
        <taxon>Dothideomycetes</taxon>
        <taxon>Dothideomycetes incertae sedis</taxon>
        <taxon>Botryosphaeriales</taxon>
        <taxon>Botryosphaeriaceae</taxon>
        <taxon>Lasiodiplodia</taxon>
    </lineage>
</organism>
<reference evidence="1 2" key="1">
    <citation type="journal article" date="2019" name="Sci. Rep.">
        <title>A multi-omics analysis of the grapevine pathogen Lasiodiplodia theobromae reveals that temperature affects the expression of virulence- and pathogenicity-related genes.</title>
        <authorList>
            <person name="Felix C."/>
            <person name="Meneses R."/>
            <person name="Goncalves M.F.M."/>
            <person name="Tilleman L."/>
            <person name="Duarte A.S."/>
            <person name="Jorrin-Novo J.V."/>
            <person name="Van de Peer Y."/>
            <person name="Deforce D."/>
            <person name="Van Nieuwerburgh F."/>
            <person name="Esteves A.C."/>
            <person name="Alves A."/>
        </authorList>
    </citation>
    <scope>NUCLEOTIDE SEQUENCE [LARGE SCALE GENOMIC DNA]</scope>
    <source>
        <strain evidence="1 2">LA-SOL3</strain>
    </source>
</reference>
<accession>A0A5N5D4H0</accession>
<proteinExistence type="predicted"/>
<evidence type="ECO:0000313" key="2">
    <source>
        <dbReference type="Proteomes" id="UP000325902"/>
    </source>
</evidence>